<keyword evidence="4 13" id="KW-0808">Transferase</keyword>
<feature type="domain" description="Pyruvate kinase C-terminal" evidence="15">
    <location>
        <begin position="360"/>
        <end position="472"/>
    </location>
</feature>
<dbReference type="Gene3D" id="3.20.20.60">
    <property type="entry name" value="Phosphoenolpyruvate-binding domains"/>
    <property type="match status" value="1"/>
</dbReference>
<dbReference type="PANTHER" id="PTHR11817">
    <property type="entry name" value="PYRUVATE KINASE"/>
    <property type="match status" value="1"/>
</dbReference>
<dbReference type="InterPro" id="IPR040442">
    <property type="entry name" value="Pyrv_kinase-like_dom_sf"/>
</dbReference>
<dbReference type="GO" id="GO:0030955">
    <property type="term" value="F:potassium ion binding"/>
    <property type="evidence" value="ECO:0007669"/>
    <property type="project" value="UniProtKB-UniRule"/>
</dbReference>
<keyword evidence="6" id="KW-0547">Nucleotide-binding</keyword>
<keyword evidence="8" id="KW-0067">ATP-binding</keyword>
<gene>
    <name evidence="16" type="primary">pyk</name>
    <name evidence="16" type="ORF">GEV47_14555</name>
</gene>
<keyword evidence="5" id="KW-0479">Metal-binding</keyword>
<dbReference type="GO" id="GO:0016301">
    <property type="term" value="F:kinase activity"/>
    <property type="evidence" value="ECO:0007669"/>
    <property type="project" value="UniProtKB-KW"/>
</dbReference>
<dbReference type="GO" id="GO:0004743">
    <property type="term" value="F:pyruvate kinase activity"/>
    <property type="evidence" value="ECO:0007669"/>
    <property type="project" value="UniProtKB-UniRule"/>
</dbReference>
<evidence type="ECO:0000256" key="10">
    <source>
        <dbReference type="ARBA" id="ARBA00023152"/>
    </source>
</evidence>
<dbReference type="AlphaFoldDB" id="A0A843YV77"/>
<dbReference type="EMBL" id="WINI01000007">
    <property type="protein sequence ID" value="MQR01897.1"/>
    <property type="molecule type" value="Genomic_DNA"/>
</dbReference>
<dbReference type="GO" id="GO:0000287">
    <property type="term" value="F:magnesium ion binding"/>
    <property type="evidence" value="ECO:0007669"/>
    <property type="project" value="UniProtKB-UniRule"/>
</dbReference>
<dbReference type="FunFam" id="2.40.33.10:FF:000001">
    <property type="entry name" value="Pyruvate kinase"/>
    <property type="match status" value="1"/>
</dbReference>
<evidence type="ECO:0000256" key="7">
    <source>
        <dbReference type="ARBA" id="ARBA00022777"/>
    </source>
</evidence>
<evidence type="ECO:0000256" key="8">
    <source>
        <dbReference type="ARBA" id="ARBA00022840"/>
    </source>
</evidence>
<keyword evidence="9 13" id="KW-0460">Magnesium</keyword>
<evidence type="ECO:0000256" key="13">
    <source>
        <dbReference type="RuleBase" id="RU000504"/>
    </source>
</evidence>
<dbReference type="InterPro" id="IPR011037">
    <property type="entry name" value="Pyrv_Knase-like_insert_dom_sf"/>
</dbReference>
<dbReference type="Pfam" id="PF02887">
    <property type="entry name" value="PK_C"/>
    <property type="match status" value="1"/>
</dbReference>
<evidence type="ECO:0000259" key="15">
    <source>
        <dbReference type="Pfam" id="PF02887"/>
    </source>
</evidence>
<evidence type="ECO:0000256" key="2">
    <source>
        <dbReference type="ARBA" id="ARBA00008663"/>
    </source>
</evidence>
<comment type="caution">
    <text evidence="16">The sequence shown here is derived from an EMBL/GenBank/DDBJ whole genome shotgun (WGS) entry which is preliminary data.</text>
</comment>
<keyword evidence="10 13" id="KW-0324">Glycolysis</keyword>
<evidence type="ECO:0000259" key="14">
    <source>
        <dbReference type="Pfam" id="PF00224"/>
    </source>
</evidence>
<dbReference type="Gene3D" id="3.40.1380.20">
    <property type="entry name" value="Pyruvate kinase, C-terminal domain"/>
    <property type="match status" value="1"/>
</dbReference>
<dbReference type="InterPro" id="IPR001697">
    <property type="entry name" value="Pyr_Knase"/>
</dbReference>
<keyword evidence="11 16" id="KW-0670">Pyruvate</keyword>
<evidence type="ECO:0000256" key="9">
    <source>
        <dbReference type="ARBA" id="ARBA00022842"/>
    </source>
</evidence>
<dbReference type="InterPro" id="IPR015793">
    <property type="entry name" value="Pyrv_Knase_brl"/>
</dbReference>
<dbReference type="InterPro" id="IPR015813">
    <property type="entry name" value="Pyrv/PenolPyrv_kinase-like_dom"/>
</dbReference>
<dbReference type="InterPro" id="IPR015795">
    <property type="entry name" value="Pyrv_Knase_C"/>
</dbReference>
<dbReference type="GO" id="GO:0005524">
    <property type="term" value="F:ATP binding"/>
    <property type="evidence" value="ECO:0007669"/>
    <property type="project" value="UniProtKB-KW"/>
</dbReference>
<sequence length="477" mass="51471">MQRATKIVATIGPASSDVDTLTRMFKAGVDVVRLNFSHGKAQDHIDRATMVREVAASCGKQVAIMADLQGPKIRIGKFEHGKIQLEKGDKFILDADCQMGNQDRIGLDYKPLPRDLLGDDVLLLNDGLIVLVVEKIIGNEIFTVVKIGGELSNNKGINRQGGGLTAPALTSKDMDDIKTAMSFKADFVAVSFPKNATDMEMARQLCNVAGEAYNHKPMMIAKIERAEAIPLLQQILDASDGIMVARGDLAVEVGNAAVPALQKRMIKMARASNKLAITATQMMESMIVNAVPTRAEVSDVANAVLDGTDAVMTSAETASGKYPVETVEAMSAICLEAEKSEDCQLDTDFLNVTFTRVDQSIAYGALFTAHHLRVKAIAAMTESGSTALWMSRHSIDIPIFAITPSVSTQRQVALYRNVRAFELAKSTDREAVLKAAQDMLLAKGVVKRGDLVVVTWGEPMGQVGGTNALKIMKIGEY</sequence>
<dbReference type="InterPro" id="IPR015806">
    <property type="entry name" value="Pyrv_Knase_insert_dom_sf"/>
</dbReference>
<reference evidence="16 17" key="1">
    <citation type="submission" date="2019-10" db="EMBL/GenBank/DDBJ databases">
        <title>Glaciimonas soli sp. nov., a psychrophilic bacterium isolated from the forest soil of a high elevation mountain in Taiwan.</title>
        <authorList>
            <person name="Wang L.-T."/>
            <person name="Shieh W.Y."/>
        </authorList>
    </citation>
    <scope>NUCLEOTIDE SEQUENCE [LARGE SCALE GENOMIC DNA]</scope>
    <source>
        <strain evidence="16 17">GS1</strain>
    </source>
</reference>
<dbReference type="UniPathway" id="UPA00109">
    <property type="reaction ID" value="UER00188"/>
</dbReference>
<keyword evidence="17" id="KW-1185">Reference proteome</keyword>
<protein>
    <recommendedName>
        <fullName evidence="3 12">Pyruvate kinase</fullName>
        <ecNumber evidence="3 12">2.7.1.40</ecNumber>
    </recommendedName>
</protein>
<dbReference type="RefSeq" id="WP_153235476.1">
    <property type="nucleotide sequence ID" value="NZ_WINI01000007.1"/>
</dbReference>
<dbReference type="InterPro" id="IPR036918">
    <property type="entry name" value="Pyrv_Knase_C_sf"/>
</dbReference>
<comment type="similarity">
    <text evidence="2 13">Belongs to the pyruvate kinase family.</text>
</comment>
<evidence type="ECO:0000256" key="1">
    <source>
        <dbReference type="ARBA" id="ARBA00004997"/>
    </source>
</evidence>
<evidence type="ECO:0000256" key="4">
    <source>
        <dbReference type="ARBA" id="ARBA00022679"/>
    </source>
</evidence>
<dbReference type="Proteomes" id="UP000451565">
    <property type="component" value="Unassembled WGS sequence"/>
</dbReference>
<feature type="domain" description="Pyruvate kinase barrel" evidence="14">
    <location>
        <begin position="3"/>
        <end position="327"/>
    </location>
</feature>
<evidence type="ECO:0000313" key="17">
    <source>
        <dbReference type="Proteomes" id="UP000451565"/>
    </source>
</evidence>
<dbReference type="EC" id="2.7.1.40" evidence="3 12"/>
<accession>A0A843YV77</accession>
<dbReference type="PRINTS" id="PR01050">
    <property type="entry name" value="PYRUVTKNASE"/>
</dbReference>
<evidence type="ECO:0000313" key="16">
    <source>
        <dbReference type="EMBL" id="MQR01897.1"/>
    </source>
</evidence>
<dbReference type="NCBIfam" id="NF004491">
    <property type="entry name" value="PRK05826.1"/>
    <property type="match status" value="1"/>
</dbReference>
<evidence type="ECO:0000256" key="3">
    <source>
        <dbReference type="ARBA" id="ARBA00012142"/>
    </source>
</evidence>
<dbReference type="SUPFAM" id="SSF50800">
    <property type="entry name" value="PK beta-barrel domain-like"/>
    <property type="match status" value="1"/>
</dbReference>
<dbReference type="Gene3D" id="2.40.33.10">
    <property type="entry name" value="PK beta-barrel domain-like"/>
    <property type="match status" value="1"/>
</dbReference>
<comment type="pathway">
    <text evidence="1 13">Carbohydrate degradation; glycolysis; pyruvate from D-glyceraldehyde 3-phosphate: step 5/5.</text>
</comment>
<dbReference type="SUPFAM" id="SSF52935">
    <property type="entry name" value="PK C-terminal domain-like"/>
    <property type="match status" value="1"/>
</dbReference>
<comment type="catalytic activity">
    <reaction evidence="13">
        <text>pyruvate + ATP = phosphoenolpyruvate + ADP + H(+)</text>
        <dbReference type="Rhea" id="RHEA:18157"/>
        <dbReference type="ChEBI" id="CHEBI:15361"/>
        <dbReference type="ChEBI" id="CHEBI:15378"/>
        <dbReference type="ChEBI" id="CHEBI:30616"/>
        <dbReference type="ChEBI" id="CHEBI:58702"/>
        <dbReference type="ChEBI" id="CHEBI:456216"/>
        <dbReference type="EC" id="2.7.1.40"/>
    </reaction>
</comment>
<dbReference type="SUPFAM" id="SSF51621">
    <property type="entry name" value="Phosphoenolpyruvate/pyruvate domain"/>
    <property type="match status" value="1"/>
</dbReference>
<organism evidence="16 17">
    <name type="scientific">Glaciimonas soli</name>
    <dbReference type="NCBI Taxonomy" id="2590999"/>
    <lineage>
        <taxon>Bacteria</taxon>
        <taxon>Pseudomonadati</taxon>
        <taxon>Pseudomonadota</taxon>
        <taxon>Betaproteobacteria</taxon>
        <taxon>Burkholderiales</taxon>
        <taxon>Oxalobacteraceae</taxon>
        <taxon>Glaciimonas</taxon>
    </lineage>
</organism>
<evidence type="ECO:0000256" key="11">
    <source>
        <dbReference type="ARBA" id="ARBA00023317"/>
    </source>
</evidence>
<evidence type="ECO:0000256" key="6">
    <source>
        <dbReference type="ARBA" id="ARBA00022741"/>
    </source>
</evidence>
<keyword evidence="7 13" id="KW-0418">Kinase</keyword>
<dbReference type="Pfam" id="PF00224">
    <property type="entry name" value="PK"/>
    <property type="match status" value="1"/>
</dbReference>
<name>A0A843YV77_9BURK</name>
<proteinExistence type="inferred from homology"/>
<dbReference type="OrthoDB" id="9812123at2"/>
<evidence type="ECO:0000256" key="5">
    <source>
        <dbReference type="ARBA" id="ARBA00022723"/>
    </source>
</evidence>
<evidence type="ECO:0000256" key="12">
    <source>
        <dbReference type="NCBIfam" id="TIGR01064"/>
    </source>
</evidence>
<dbReference type="NCBIfam" id="TIGR01064">
    <property type="entry name" value="pyruv_kin"/>
    <property type="match status" value="1"/>
</dbReference>